<evidence type="ECO:0000313" key="2">
    <source>
        <dbReference type="Proteomes" id="UP001470230"/>
    </source>
</evidence>
<protein>
    <submittedName>
        <fullName evidence="1">Uncharacterized protein</fullName>
    </submittedName>
</protein>
<organism evidence="1 2">
    <name type="scientific">Tritrichomonas musculus</name>
    <dbReference type="NCBI Taxonomy" id="1915356"/>
    <lineage>
        <taxon>Eukaryota</taxon>
        <taxon>Metamonada</taxon>
        <taxon>Parabasalia</taxon>
        <taxon>Tritrichomonadida</taxon>
        <taxon>Tritrichomonadidae</taxon>
        <taxon>Tritrichomonas</taxon>
    </lineage>
</organism>
<sequence>MIVSAFSPRIPFLLNVWGYEFSSKPENVFRFFTPFGENTSSILFKQVEIKSDKKMSNYRLMIYSNFASARDFYENTTLNWYLRTTYDCYIHLPNLYRFIQKLNRQYEPTKDIVFKGDHTGLFIHGGPGWIMSRAAVYEYLKMENEMLSEYDKNWFGDDVNILMFPKKFNLTYSDIYTPEFVGWPVQDSSYQSLIQSNFNNKNVTTVCLSNKQPAKVKSIVIWHNGRRYDYVNTIGKKIINEAPEYLGLHFFSQNGGEFCRFNNTSIN</sequence>
<proteinExistence type="predicted"/>
<reference evidence="1 2" key="1">
    <citation type="submission" date="2024-04" db="EMBL/GenBank/DDBJ databases">
        <title>Tritrichomonas musculus Genome.</title>
        <authorList>
            <person name="Alves-Ferreira E."/>
            <person name="Grigg M."/>
            <person name="Lorenzi H."/>
            <person name="Galac M."/>
        </authorList>
    </citation>
    <scope>NUCLEOTIDE SEQUENCE [LARGE SCALE GENOMIC DNA]</scope>
    <source>
        <strain evidence="1 2">EAF2021</strain>
    </source>
</reference>
<dbReference type="EMBL" id="JAPFFF010000028">
    <property type="protein sequence ID" value="KAK8847222.1"/>
    <property type="molecule type" value="Genomic_DNA"/>
</dbReference>
<dbReference type="Gene3D" id="3.90.550.50">
    <property type="match status" value="1"/>
</dbReference>
<evidence type="ECO:0000313" key="1">
    <source>
        <dbReference type="EMBL" id="KAK8847222.1"/>
    </source>
</evidence>
<dbReference type="Proteomes" id="UP001470230">
    <property type="component" value="Unassembled WGS sequence"/>
</dbReference>
<accession>A0ABR2HHB5</accession>
<name>A0ABR2HHB5_9EUKA</name>
<keyword evidence="2" id="KW-1185">Reference proteome</keyword>
<gene>
    <name evidence="1" type="ORF">M9Y10_019806</name>
</gene>
<comment type="caution">
    <text evidence="1">The sequence shown here is derived from an EMBL/GenBank/DDBJ whole genome shotgun (WGS) entry which is preliminary data.</text>
</comment>